<keyword evidence="1" id="KW-0614">Plasmid</keyword>
<dbReference type="KEGG" id="same:SAMCFNEI73_pA0129"/>
<evidence type="ECO:0000313" key="2">
    <source>
        <dbReference type="Proteomes" id="UP000182306"/>
    </source>
</evidence>
<sequence length="156" mass="16584">MRPADPKSVAFRVPALGAFEQRTELVKRDVVTILSSDGPSVNPLVVVAPGAARAEQLIVREIGEPQVADTAIRFNGSLFRDQIDSAPMTHRPSSLSSGLSYENCVAIAVFAHLASHSPLEAKDSLTFAEPRSQRTPIQAVDVTAPLALAKNVAPFG</sequence>
<name>A0A1L3LST9_9HYPH</name>
<dbReference type="EMBL" id="CP013108">
    <property type="protein sequence ID" value="APG93106.1"/>
    <property type="molecule type" value="Genomic_DNA"/>
</dbReference>
<reference evidence="1 2" key="1">
    <citation type="submission" date="2015-10" db="EMBL/GenBank/DDBJ databases">
        <title>Genomic differences between typical nodule nitrogen-fixing rhizobial strains and those coming from bean seeds.</title>
        <authorList>
            <person name="Peralta H."/>
            <person name="Aguilar-Vera A."/>
            <person name="Diaz R."/>
            <person name="Mora Y."/>
            <person name="Martinez-Batallar G."/>
            <person name="Salazar E."/>
            <person name="Vargas-Lagunas C."/>
            <person name="Encarnacion S."/>
            <person name="Girard L."/>
            <person name="Mora J."/>
        </authorList>
    </citation>
    <scope>NUCLEOTIDE SEQUENCE [LARGE SCALE GENOMIC DNA]</scope>
    <source>
        <strain evidence="1 2">CFNEI 73</strain>
        <plasmid evidence="1 2">A</plasmid>
    </source>
</reference>
<proteinExistence type="predicted"/>
<dbReference type="AlphaFoldDB" id="A0A1L3LST9"/>
<gene>
    <name evidence="1" type="ORF">SAMCFNEI73_pA0129</name>
</gene>
<organism evidence="1 2">
    <name type="scientific">Sinorhizobium americanum</name>
    <dbReference type="NCBI Taxonomy" id="194963"/>
    <lineage>
        <taxon>Bacteria</taxon>
        <taxon>Pseudomonadati</taxon>
        <taxon>Pseudomonadota</taxon>
        <taxon>Alphaproteobacteria</taxon>
        <taxon>Hyphomicrobiales</taxon>
        <taxon>Rhizobiaceae</taxon>
        <taxon>Sinorhizobium/Ensifer group</taxon>
        <taxon>Sinorhizobium</taxon>
    </lineage>
</organism>
<keyword evidence="2" id="KW-1185">Reference proteome</keyword>
<protein>
    <submittedName>
        <fullName evidence="1">Uncharacterized protein</fullName>
    </submittedName>
</protein>
<geneLocation type="plasmid" evidence="1 2">
    <name>A</name>
</geneLocation>
<evidence type="ECO:0000313" key="1">
    <source>
        <dbReference type="EMBL" id="APG93106.1"/>
    </source>
</evidence>
<dbReference type="Proteomes" id="UP000182306">
    <property type="component" value="Plasmid A"/>
</dbReference>
<accession>A0A1L3LST9</accession>